<dbReference type="Proteomes" id="UP000676336">
    <property type="component" value="Unassembled WGS sequence"/>
</dbReference>
<proteinExistence type="predicted"/>
<organism evidence="1 2">
    <name type="scientific">Rotaria magnacalcarata</name>
    <dbReference type="NCBI Taxonomy" id="392030"/>
    <lineage>
        <taxon>Eukaryota</taxon>
        <taxon>Metazoa</taxon>
        <taxon>Spiralia</taxon>
        <taxon>Gnathifera</taxon>
        <taxon>Rotifera</taxon>
        <taxon>Eurotatoria</taxon>
        <taxon>Bdelloidea</taxon>
        <taxon>Philodinida</taxon>
        <taxon>Philodinidae</taxon>
        <taxon>Rotaria</taxon>
    </lineage>
</organism>
<evidence type="ECO:0000313" key="1">
    <source>
        <dbReference type="EMBL" id="CAF4228698.1"/>
    </source>
</evidence>
<reference evidence="1" key="1">
    <citation type="submission" date="2021-02" db="EMBL/GenBank/DDBJ databases">
        <authorList>
            <person name="Nowell W R."/>
        </authorList>
    </citation>
    <scope>NUCLEOTIDE SEQUENCE</scope>
</reference>
<dbReference type="AlphaFoldDB" id="A0A8S2SL87"/>
<protein>
    <submittedName>
        <fullName evidence="1">Uncharacterized protein</fullName>
    </submittedName>
</protein>
<sequence length="107" mass="12636">MVMLTSKPSNQQFLLRILKVIMQLHEETKKEQLNAQQHFEAELNALIRRLEILHQSLRSPVSSDNNNQQNEILQSIDDLSNRIEQMHVHLRAVLNLNTIEQRRQLFS</sequence>
<evidence type="ECO:0000313" key="2">
    <source>
        <dbReference type="Proteomes" id="UP000676336"/>
    </source>
</evidence>
<feature type="non-terminal residue" evidence="1">
    <location>
        <position position="107"/>
    </location>
</feature>
<dbReference type="EMBL" id="CAJOBI010023128">
    <property type="protein sequence ID" value="CAF4228698.1"/>
    <property type="molecule type" value="Genomic_DNA"/>
</dbReference>
<name>A0A8S2SL87_9BILA</name>
<gene>
    <name evidence="1" type="ORF">SMN809_LOCUS23044</name>
</gene>
<accession>A0A8S2SL87</accession>
<comment type="caution">
    <text evidence="1">The sequence shown here is derived from an EMBL/GenBank/DDBJ whole genome shotgun (WGS) entry which is preliminary data.</text>
</comment>